<dbReference type="GO" id="GO:0005829">
    <property type="term" value="C:cytosol"/>
    <property type="evidence" value="ECO:0007669"/>
    <property type="project" value="TreeGrafter"/>
</dbReference>
<proteinExistence type="predicted"/>
<dbReference type="PANTHER" id="PTHR34982:SF1">
    <property type="entry name" value="FLAGELLAR ASSEMBLY PROTEIN FLIH"/>
    <property type="match status" value="1"/>
</dbReference>
<keyword evidence="2" id="KW-0653">Protein transport</keyword>
<evidence type="ECO:0000256" key="1">
    <source>
        <dbReference type="ARBA" id="ARBA00022448"/>
    </source>
</evidence>
<reference evidence="4" key="1">
    <citation type="submission" date="2020-08" db="EMBL/GenBank/DDBJ databases">
        <title>Genome public.</title>
        <authorList>
            <person name="Liu C."/>
            <person name="Sun Q."/>
        </authorList>
    </citation>
    <scope>NUCLEOTIDE SEQUENCE</scope>
    <source>
        <strain evidence="4">NSJ-55</strain>
    </source>
</reference>
<dbReference type="InterPro" id="IPR051472">
    <property type="entry name" value="T3SS_Stator/FliH"/>
</dbReference>
<keyword evidence="5" id="KW-1185">Reference proteome</keyword>
<accession>A0A923LIE7</accession>
<keyword evidence="3" id="KW-0175">Coiled coil</keyword>
<keyword evidence="1" id="KW-0813">Transport</keyword>
<dbReference type="GO" id="GO:0015031">
    <property type="term" value="P:protein transport"/>
    <property type="evidence" value="ECO:0007669"/>
    <property type="project" value="UniProtKB-KW"/>
</dbReference>
<dbReference type="PANTHER" id="PTHR34982">
    <property type="entry name" value="YOP PROTEINS TRANSLOCATION PROTEIN L"/>
    <property type="match status" value="1"/>
</dbReference>
<protein>
    <recommendedName>
        <fullName evidence="6">Flagellar assembly protein FliH/Type III secretion system HrpE domain-containing protein</fullName>
    </recommendedName>
</protein>
<organism evidence="4 5">
    <name type="scientific">Mediterraneibacter hominis</name>
    <dbReference type="NCBI Taxonomy" id="2763054"/>
    <lineage>
        <taxon>Bacteria</taxon>
        <taxon>Bacillati</taxon>
        <taxon>Bacillota</taxon>
        <taxon>Clostridia</taxon>
        <taxon>Lachnospirales</taxon>
        <taxon>Lachnospiraceae</taxon>
        <taxon>Mediterraneibacter</taxon>
    </lineage>
</organism>
<sequence length="250" mass="28410">MRSLSRIVRTGKEDSYQEVFYPDLLSSLEKEKKKEEKVQEVQEKPPEIDLMQRAVEQVEAILSKAREEAAKIKEEAYEEGYIKGMEQGCTAGEKKAYEEHQEKLKKTWEEARNQVENCALEVQHVKEKILEEYLDTLKNIALAVGEKIIQTSLKSSGEVVKNMILSATGKLKKCAWAKIYIAEAPEEEKKIQGDAELLEELSRISENVKVIVMEEAAPGTCIIELPQEIMDISVGTQIENIKEILNNARV</sequence>
<comment type="caution">
    <text evidence="4">The sequence shown here is derived from an EMBL/GenBank/DDBJ whole genome shotgun (WGS) entry which is preliminary data.</text>
</comment>
<feature type="coiled-coil region" evidence="3">
    <location>
        <begin position="48"/>
        <end position="114"/>
    </location>
</feature>
<evidence type="ECO:0008006" key="6">
    <source>
        <dbReference type="Google" id="ProtNLM"/>
    </source>
</evidence>
<gene>
    <name evidence="4" type="ORF">H8S37_10445</name>
</gene>
<dbReference type="AlphaFoldDB" id="A0A923LIE7"/>
<dbReference type="Proteomes" id="UP000652477">
    <property type="component" value="Unassembled WGS sequence"/>
</dbReference>
<dbReference type="RefSeq" id="WP_186876007.1">
    <property type="nucleotide sequence ID" value="NZ_JACOPF010000002.1"/>
</dbReference>
<evidence type="ECO:0000313" key="5">
    <source>
        <dbReference type="Proteomes" id="UP000652477"/>
    </source>
</evidence>
<evidence type="ECO:0000313" key="4">
    <source>
        <dbReference type="EMBL" id="MBC5689335.1"/>
    </source>
</evidence>
<dbReference type="EMBL" id="JACOPF010000002">
    <property type="protein sequence ID" value="MBC5689335.1"/>
    <property type="molecule type" value="Genomic_DNA"/>
</dbReference>
<name>A0A923LIE7_9FIRM</name>
<evidence type="ECO:0000256" key="2">
    <source>
        <dbReference type="ARBA" id="ARBA00022927"/>
    </source>
</evidence>
<evidence type="ECO:0000256" key="3">
    <source>
        <dbReference type="SAM" id="Coils"/>
    </source>
</evidence>